<dbReference type="InterPro" id="IPR003305">
    <property type="entry name" value="CenC_carb-bd"/>
</dbReference>
<dbReference type="InterPro" id="IPR000757">
    <property type="entry name" value="Beta-glucanase-like"/>
</dbReference>
<keyword evidence="5" id="KW-1185">Reference proteome</keyword>
<sequence length="460" mass="49115">MRRIWYLQLDSYSKFSTESVMSESAVLRRPRFRTALALLLALPLASSCSPEPGTDTPVQSEAPLASVITNTSFETNTSGWSSWQGTLTREARTGAPDGQYVARVTVSGAATLYSLDGAQSSIPNAPQGQAYTATAYVAAGNSGTVGKPVSLILREKNASGTTYKLFTADATLTTGFQRLSVTGTVERVGDTVDVYVLQNQATSGNAILVDAITLETAGGGSSPSGEPMPVGDLTNWRQVFTDDFTTNVPVGQFPAAVSSRWGVYPDGWKDTSKNGTYSPSKVVSIQNGVLNKYLHTENGVHRVAALLPKIPGANAAGGLPAGRYAIRFRADAVPGYKVAWLLWPDSEVWPRDGEIDFPEGDLNGTISGFMHRQNGTSGGDQDAASSSARFTSWHTAIIEWTPGRCRFILDGTVILDKTSRVPNTAMHWVIQTETDLSGTPPSNSAAGNVQIDWVAVWVPK</sequence>
<dbReference type="Gene3D" id="2.60.120.200">
    <property type="match status" value="1"/>
</dbReference>
<comment type="similarity">
    <text evidence="1">Belongs to the glycosyl hydrolase 16 family.</text>
</comment>
<dbReference type="GO" id="GO:0004553">
    <property type="term" value="F:hydrolase activity, hydrolyzing O-glycosyl compounds"/>
    <property type="evidence" value="ECO:0007669"/>
    <property type="project" value="InterPro"/>
</dbReference>
<dbReference type="Pfam" id="PF00722">
    <property type="entry name" value="Glyco_hydro_16"/>
    <property type="match status" value="1"/>
</dbReference>
<dbReference type="InterPro" id="IPR050546">
    <property type="entry name" value="Glycosyl_Hydrlase_16"/>
</dbReference>
<dbReference type="InterPro" id="IPR008979">
    <property type="entry name" value="Galactose-bd-like_sf"/>
</dbReference>
<evidence type="ECO:0000313" key="5">
    <source>
        <dbReference type="Proteomes" id="UP000007587"/>
    </source>
</evidence>
<dbReference type="CDD" id="cd00413">
    <property type="entry name" value="Glyco_hydrolase_16"/>
    <property type="match status" value="1"/>
</dbReference>
<feature type="domain" description="GH16" evidence="3">
    <location>
        <begin position="221"/>
        <end position="460"/>
    </location>
</feature>
<dbReference type="Pfam" id="PF02018">
    <property type="entry name" value="CBM_4_9"/>
    <property type="match status" value="1"/>
</dbReference>
<accession>H8MGR9</accession>
<name>H8MGR9_CORCM</name>
<dbReference type="AlphaFoldDB" id="H8MGR9"/>
<dbReference type="Gene3D" id="2.60.120.260">
    <property type="entry name" value="Galactose-binding domain-like"/>
    <property type="match status" value="1"/>
</dbReference>
<dbReference type="EMBL" id="CP003389">
    <property type="protein sequence ID" value="AFE05883.1"/>
    <property type="molecule type" value="Genomic_DNA"/>
</dbReference>
<reference evidence="5" key="2">
    <citation type="submission" date="2012-03" db="EMBL/GenBank/DDBJ databases">
        <title>Genome sequence of the fruiting myxobacterium Corallococcus coralloides DSM 2259.</title>
        <authorList>
            <person name="Huntley S."/>
            <person name="Zhang Y."/>
            <person name="Treuner-Lange A."/>
            <person name="Sensen C.W."/>
            <person name="Sogaard-Andersen L."/>
        </authorList>
    </citation>
    <scope>NUCLEOTIDE SEQUENCE [LARGE SCALE GENOMIC DNA]</scope>
    <source>
        <strain evidence="5">ATCC 25202 / DSM 2259 / NBRC 100086 / M2</strain>
    </source>
</reference>
<keyword evidence="2 4" id="KW-0378">Hydrolase</keyword>
<reference evidence="4 5" key="1">
    <citation type="journal article" date="2012" name="J. Bacteriol.">
        <title>Complete Genome Sequence of the Fruiting Myxobacterium Corallococcus coralloides DSM 2259.</title>
        <authorList>
            <person name="Huntley S."/>
            <person name="Zhang Y."/>
            <person name="Treuner-Lange A."/>
            <person name="Kneip S."/>
            <person name="Sensen C.W."/>
            <person name="Sogaard-Andersen L."/>
        </authorList>
    </citation>
    <scope>NUCLEOTIDE SEQUENCE [LARGE SCALE GENOMIC DNA]</scope>
    <source>
        <strain evidence="5">ATCC 25202 / DSM 2259 / NBRC 100086 / M2</strain>
    </source>
</reference>
<dbReference type="eggNOG" id="COG2273">
    <property type="taxonomic scope" value="Bacteria"/>
</dbReference>
<dbReference type="HOGENOM" id="CLU_594115_0_0_7"/>
<evidence type="ECO:0000259" key="3">
    <source>
        <dbReference type="PROSITE" id="PS51762"/>
    </source>
</evidence>
<dbReference type="PANTHER" id="PTHR10963">
    <property type="entry name" value="GLYCOSYL HYDROLASE-RELATED"/>
    <property type="match status" value="1"/>
</dbReference>
<proteinExistence type="inferred from homology"/>
<dbReference type="InterPro" id="IPR013320">
    <property type="entry name" value="ConA-like_dom_sf"/>
</dbReference>
<evidence type="ECO:0000256" key="2">
    <source>
        <dbReference type="ARBA" id="ARBA00022801"/>
    </source>
</evidence>
<dbReference type="SUPFAM" id="SSF49899">
    <property type="entry name" value="Concanavalin A-like lectins/glucanases"/>
    <property type="match status" value="1"/>
</dbReference>
<evidence type="ECO:0000256" key="1">
    <source>
        <dbReference type="ARBA" id="ARBA00006865"/>
    </source>
</evidence>
<dbReference type="Proteomes" id="UP000007587">
    <property type="component" value="Chromosome"/>
</dbReference>
<dbReference type="STRING" id="1144275.COCOR_04546"/>
<gene>
    <name evidence="4" type="ordered locus">COCOR_04546</name>
</gene>
<dbReference type="PANTHER" id="PTHR10963:SF55">
    <property type="entry name" value="GLYCOSIDE HYDROLASE FAMILY 16 PROTEIN"/>
    <property type="match status" value="1"/>
</dbReference>
<dbReference type="InParanoid" id="H8MGR9"/>
<organism evidence="4 5">
    <name type="scientific">Corallococcus coralloides (strain ATCC 25202 / DSM 2259 / NBRC 100086 / M2)</name>
    <name type="common">Myxococcus coralloides</name>
    <dbReference type="NCBI Taxonomy" id="1144275"/>
    <lineage>
        <taxon>Bacteria</taxon>
        <taxon>Pseudomonadati</taxon>
        <taxon>Myxococcota</taxon>
        <taxon>Myxococcia</taxon>
        <taxon>Myxococcales</taxon>
        <taxon>Cystobacterineae</taxon>
        <taxon>Myxococcaceae</taxon>
        <taxon>Corallococcus</taxon>
    </lineage>
</organism>
<dbReference type="PROSITE" id="PS51762">
    <property type="entry name" value="GH16_2"/>
    <property type="match status" value="1"/>
</dbReference>
<dbReference type="SUPFAM" id="SSF49785">
    <property type="entry name" value="Galactose-binding domain-like"/>
    <property type="match status" value="1"/>
</dbReference>
<evidence type="ECO:0000313" key="4">
    <source>
        <dbReference type="EMBL" id="AFE05883.1"/>
    </source>
</evidence>
<protein>
    <submittedName>
        <fullName evidence="4">Glycoside hydrolase</fullName>
    </submittedName>
</protein>
<dbReference type="GO" id="GO:0005975">
    <property type="term" value="P:carbohydrate metabolic process"/>
    <property type="evidence" value="ECO:0007669"/>
    <property type="project" value="InterPro"/>
</dbReference>
<dbReference type="KEGG" id="ccx:COCOR_04546"/>